<evidence type="ECO:0000256" key="12">
    <source>
        <dbReference type="ARBA" id="ARBA00023004"/>
    </source>
</evidence>
<comment type="subcellular location">
    <subcellularLocation>
        <location evidence="2">Endoplasmic reticulum membrane</location>
        <topology evidence="2">Single-pass type II membrane protein</topology>
    </subcellularLocation>
</comment>
<comment type="similarity">
    <text evidence="3">Belongs to the P4HA family.</text>
</comment>
<dbReference type="Pfam" id="PF13640">
    <property type="entry name" value="2OG-FeII_Oxy_3"/>
    <property type="match status" value="1"/>
</dbReference>
<evidence type="ECO:0000256" key="14">
    <source>
        <dbReference type="ARBA" id="ARBA00023180"/>
    </source>
</evidence>
<keyword evidence="9" id="KW-0735">Signal-anchor</keyword>
<evidence type="ECO:0000256" key="10">
    <source>
        <dbReference type="ARBA" id="ARBA00022989"/>
    </source>
</evidence>
<dbReference type="GO" id="GO:0004656">
    <property type="term" value="F:procollagen-proline 4-dioxygenase activity"/>
    <property type="evidence" value="ECO:0007669"/>
    <property type="project" value="UniProtKB-EC"/>
</dbReference>
<keyword evidence="5" id="KW-0812">Transmembrane</keyword>
<evidence type="ECO:0000256" key="2">
    <source>
        <dbReference type="ARBA" id="ARBA00004648"/>
    </source>
</evidence>
<dbReference type="PANTHER" id="PTHR10869">
    <property type="entry name" value="PROLYL 4-HYDROXYLASE ALPHA SUBUNIT"/>
    <property type="match status" value="1"/>
</dbReference>
<dbReference type="EMBL" id="DF973549">
    <property type="protein sequence ID" value="GAU34237.1"/>
    <property type="molecule type" value="Genomic_DNA"/>
</dbReference>
<dbReference type="GO" id="GO:0005789">
    <property type="term" value="C:endoplasmic reticulum membrane"/>
    <property type="evidence" value="ECO:0007669"/>
    <property type="project" value="UniProtKB-SubCell"/>
</dbReference>
<evidence type="ECO:0000256" key="5">
    <source>
        <dbReference type="ARBA" id="ARBA00022692"/>
    </source>
</evidence>
<dbReference type="PANTHER" id="PTHR10869:SF204">
    <property type="entry name" value="4-HYDROXYLASE ALPHA SUBUNIT, PUTATIVE-RELATED"/>
    <property type="match status" value="1"/>
</dbReference>
<keyword evidence="10" id="KW-1133">Transmembrane helix</keyword>
<dbReference type="SMART" id="SM00702">
    <property type="entry name" value="P4Hc"/>
    <property type="match status" value="1"/>
</dbReference>
<comment type="cofactor">
    <cofactor evidence="1">
        <name>L-ascorbate</name>
        <dbReference type="ChEBI" id="CHEBI:38290"/>
    </cofactor>
</comment>
<evidence type="ECO:0000256" key="8">
    <source>
        <dbReference type="ARBA" id="ARBA00022964"/>
    </source>
</evidence>
<evidence type="ECO:0000256" key="15">
    <source>
        <dbReference type="ARBA" id="ARBA00049169"/>
    </source>
</evidence>
<evidence type="ECO:0000256" key="13">
    <source>
        <dbReference type="ARBA" id="ARBA00023136"/>
    </source>
</evidence>
<dbReference type="Gene3D" id="2.60.120.620">
    <property type="entry name" value="q2cbj1_9rhob like domain"/>
    <property type="match status" value="1"/>
</dbReference>
<keyword evidence="11" id="KW-0560">Oxidoreductase</keyword>
<dbReference type="InterPro" id="IPR044862">
    <property type="entry name" value="Pro_4_hyd_alph_FE2OG_OXY"/>
</dbReference>
<keyword evidence="12" id="KW-0408">Iron</keyword>
<dbReference type="GO" id="GO:0031418">
    <property type="term" value="F:L-ascorbic acid binding"/>
    <property type="evidence" value="ECO:0007669"/>
    <property type="project" value="InterPro"/>
</dbReference>
<protein>
    <recommendedName>
        <fullName evidence="4">procollagen-proline 4-dioxygenase</fullName>
        <ecNumber evidence="4">1.14.11.2</ecNumber>
    </recommendedName>
</protein>
<dbReference type="OrthoDB" id="420380at2759"/>
<dbReference type="AlphaFoldDB" id="A0A2Z6NW73"/>
<evidence type="ECO:0000313" key="17">
    <source>
        <dbReference type="EMBL" id="GAU34237.1"/>
    </source>
</evidence>
<keyword evidence="14" id="KW-0325">Glycoprotein</keyword>
<organism evidence="17 18">
    <name type="scientific">Trifolium subterraneum</name>
    <name type="common">Subterranean clover</name>
    <dbReference type="NCBI Taxonomy" id="3900"/>
    <lineage>
        <taxon>Eukaryota</taxon>
        <taxon>Viridiplantae</taxon>
        <taxon>Streptophyta</taxon>
        <taxon>Embryophyta</taxon>
        <taxon>Tracheophyta</taxon>
        <taxon>Spermatophyta</taxon>
        <taxon>Magnoliopsida</taxon>
        <taxon>eudicotyledons</taxon>
        <taxon>Gunneridae</taxon>
        <taxon>Pentapetalae</taxon>
        <taxon>rosids</taxon>
        <taxon>fabids</taxon>
        <taxon>Fabales</taxon>
        <taxon>Fabaceae</taxon>
        <taxon>Papilionoideae</taxon>
        <taxon>50 kb inversion clade</taxon>
        <taxon>NPAAA clade</taxon>
        <taxon>Hologalegina</taxon>
        <taxon>IRL clade</taxon>
        <taxon>Trifolieae</taxon>
        <taxon>Trifolium</taxon>
    </lineage>
</organism>
<evidence type="ECO:0000256" key="7">
    <source>
        <dbReference type="ARBA" id="ARBA00022824"/>
    </source>
</evidence>
<evidence type="ECO:0000256" key="11">
    <source>
        <dbReference type="ARBA" id="ARBA00023002"/>
    </source>
</evidence>
<evidence type="ECO:0000256" key="9">
    <source>
        <dbReference type="ARBA" id="ARBA00022968"/>
    </source>
</evidence>
<feature type="domain" description="Fe2OG dioxygenase" evidence="16">
    <location>
        <begin position="80"/>
        <end position="209"/>
    </location>
</feature>
<keyword evidence="7" id="KW-0256">Endoplasmic reticulum</keyword>
<evidence type="ECO:0000259" key="16">
    <source>
        <dbReference type="PROSITE" id="PS51471"/>
    </source>
</evidence>
<keyword evidence="6" id="KW-0479">Metal-binding</keyword>
<dbReference type="GO" id="GO:0005506">
    <property type="term" value="F:iron ion binding"/>
    <property type="evidence" value="ECO:0007669"/>
    <property type="project" value="InterPro"/>
</dbReference>
<sequence length="213" mass="24455">MDMHLLERSPLKWISVTSRAKEECDHLINISKPFMEKSFVIDNKTGKNVESRVRTSTGTFLPIGHDTIVRNIEKRISDVTFIPVEHGEEFNILRYEVGQYYVPHSDYFLDEFNIKTSGQRIATMLMYLSDVEEGGETVFPTAKRNVSSVPWWYELSNCAKKGLSIKPKMGDALLFWSMKPNGTIDRSSIHGACPVIKGDKWSCTKWMRTVPWS</sequence>
<comment type="catalytic activity">
    <reaction evidence="15">
        <text>L-prolyl-[collagen] + 2-oxoglutarate + O2 = trans-4-hydroxy-L-prolyl-[collagen] + succinate + CO2</text>
        <dbReference type="Rhea" id="RHEA:18945"/>
        <dbReference type="Rhea" id="RHEA-COMP:11676"/>
        <dbReference type="Rhea" id="RHEA-COMP:11680"/>
        <dbReference type="ChEBI" id="CHEBI:15379"/>
        <dbReference type="ChEBI" id="CHEBI:16526"/>
        <dbReference type="ChEBI" id="CHEBI:16810"/>
        <dbReference type="ChEBI" id="CHEBI:30031"/>
        <dbReference type="ChEBI" id="CHEBI:50342"/>
        <dbReference type="ChEBI" id="CHEBI:61965"/>
        <dbReference type="EC" id="1.14.11.2"/>
    </reaction>
</comment>
<dbReference type="InterPro" id="IPR045054">
    <property type="entry name" value="P4HA-like"/>
</dbReference>
<dbReference type="FunFam" id="2.60.120.620:FF:000002">
    <property type="entry name" value="Prolyl 4-hydroxylase 4"/>
    <property type="match status" value="1"/>
</dbReference>
<dbReference type="Proteomes" id="UP000242715">
    <property type="component" value="Unassembled WGS sequence"/>
</dbReference>
<keyword evidence="18" id="KW-1185">Reference proteome</keyword>
<dbReference type="InterPro" id="IPR005123">
    <property type="entry name" value="Oxoglu/Fe-dep_dioxygenase_dom"/>
</dbReference>
<evidence type="ECO:0000256" key="4">
    <source>
        <dbReference type="ARBA" id="ARBA00012269"/>
    </source>
</evidence>
<dbReference type="PROSITE" id="PS51471">
    <property type="entry name" value="FE2OG_OXY"/>
    <property type="match status" value="1"/>
</dbReference>
<reference evidence="18" key="1">
    <citation type="journal article" date="2017" name="Front. Plant Sci.">
        <title>Climate Clever Clovers: New Paradigm to Reduce the Environmental Footprint of Ruminants by Breeding Low Methanogenic Forages Utilizing Haplotype Variation.</title>
        <authorList>
            <person name="Kaur P."/>
            <person name="Appels R."/>
            <person name="Bayer P.E."/>
            <person name="Keeble-Gagnere G."/>
            <person name="Wang J."/>
            <person name="Hirakawa H."/>
            <person name="Shirasawa K."/>
            <person name="Vercoe P."/>
            <person name="Stefanova K."/>
            <person name="Durmic Z."/>
            <person name="Nichols P."/>
            <person name="Revell C."/>
            <person name="Isobe S.N."/>
            <person name="Edwards D."/>
            <person name="Erskine W."/>
        </authorList>
    </citation>
    <scope>NUCLEOTIDE SEQUENCE [LARGE SCALE GENOMIC DNA]</scope>
    <source>
        <strain evidence="18">cv. Daliak</strain>
    </source>
</reference>
<dbReference type="EC" id="1.14.11.2" evidence="4"/>
<name>A0A2Z6NW73_TRISU</name>
<evidence type="ECO:0000256" key="6">
    <source>
        <dbReference type="ARBA" id="ARBA00022723"/>
    </source>
</evidence>
<proteinExistence type="inferred from homology"/>
<gene>
    <name evidence="17" type="ORF">TSUD_210190</name>
</gene>
<keyword evidence="13" id="KW-0472">Membrane</keyword>
<evidence type="ECO:0000313" key="18">
    <source>
        <dbReference type="Proteomes" id="UP000242715"/>
    </source>
</evidence>
<evidence type="ECO:0000256" key="3">
    <source>
        <dbReference type="ARBA" id="ARBA00006511"/>
    </source>
</evidence>
<accession>A0A2Z6NW73</accession>
<dbReference type="InterPro" id="IPR006620">
    <property type="entry name" value="Pro_4_hyd_alph"/>
</dbReference>
<evidence type="ECO:0000256" key="1">
    <source>
        <dbReference type="ARBA" id="ARBA00001961"/>
    </source>
</evidence>
<keyword evidence="8" id="KW-0223">Dioxygenase</keyword>